<comment type="caution">
    <text evidence="8">Lacks conserved residue(s) required for the propagation of feature annotation.</text>
</comment>
<evidence type="ECO:0000256" key="9">
    <source>
        <dbReference type="RuleBase" id="RU361183"/>
    </source>
</evidence>
<comment type="subunit">
    <text evidence="1">Monomer.</text>
</comment>
<feature type="binding site" evidence="8">
    <location>
        <position position="145"/>
    </location>
    <ligand>
        <name>Zn(2+)</name>
        <dbReference type="ChEBI" id="CHEBI:29105"/>
        <note>catalytic</note>
    </ligand>
</feature>
<dbReference type="EMBL" id="BMAO01032108">
    <property type="protein sequence ID" value="GFQ79742.1"/>
    <property type="molecule type" value="Genomic_DNA"/>
</dbReference>
<keyword evidence="5 8" id="KW-0862">Zinc</keyword>
<dbReference type="Proteomes" id="UP000887116">
    <property type="component" value="Unassembled WGS sequence"/>
</dbReference>
<dbReference type="PANTHER" id="PTHR10127:SF780">
    <property type="entry name" value="METALLOENDOPEPTIDASE"/>
    <property type="match status" value="1"/>
</dbReference>
<dbReference type="PANTHER" id="PTHR10127">
    <property type="entry name" value="DISCOIDIN, CUB, EGF, LAMININ , AND ZINC METALLOPROTEASE DOMAIN CONTAINING"/>
    <property type="match status" value="1"/>
</dbReference>
<dbReference type="SUPFAM" id="SSF55486">
    <property type="entry name" value="Metalloproteases ('zincins'), catalytic domain"/>
    <property type="match status" value="1"/>
</dbReference>
<evidence type="ECO:0000313" key="12">
    <source>
        <dbReference type="Proteomes" id="UP000887116"/>
    </source>
</evidence>
<feature type="domain" description="Peptidase M12A" evidence="10">
    <location>
        <begin position="49"/>
        <end position="255"/>
    </location>
</feature>
<keyword evidence="12" id="KW-1185">Reference proteome</keyword>
<dbReference type="GO" id="GO:0008270">
    <property type="term" value="F:zinc ion binding"/>
    <property type="evidence" value="ECO:0007669"/>
    <property type="project" value="UniProtKB-UniRule"/>
</dbReference>
<evidence type="ECO:0000256" key="3">
    <source>
        <dbReference type="ARBA" id="ARBA00022723"/>
    </source>
</evidence>
<comment type="cofactor">
    <cofactor evidence="8 9">
        <name>Zn(2+)</name>
        <dbReference type="ChEBI" id="CHEBI:29105"/>
    </cofactor>
    <text evidence="8 9">Binds 1 zinc ion per subunit.</text>
</comment>
<accession>A0A8X6HRE2</accession>
<dbReference type="CDD" id="cd04280">
    <property type="entry name" value="ZnMc_astacin_like"/>
    <property type="match status" value="1"/>
</dbReference>
<dbReference type="PRINTS" id="PR00480">
    <property type="entry name" value="ASTACIN"/>
</dbReference>
<evidence type="ECO:0000259" key="10">
    <source>
        <dbReference type="PROSITE" id="PS51864"/>
    </source>
</evidence>
<dbReference type="PROSITE" id="PS51864">
    <property type="entry name" value="ASTACIN"/>
    <property type="match status" value="1"/>
</dbReference>
<dbReference type="InterPro" id="IPR024079">
    <property type="entry name" value="MetalloPept_cat_dom_sf"/>
</dbReference>
<feature type="binding site" evidence="8">
    <location>
        <position position="149"/>
    </location>
    <ligand>
        <name>Zn(2+)</name>
        <dbReference type="ChEBI" id="CHEBI:29105"/>
        <note>catalytic</note>
    </ligand>
</feature>
<dbReference type="SMART" id="SM00235">
    <property type="entry name" value="ZnMc"/>
    <property type="match status" value="1"/>
</dbReference>
<feature type="binding site" evidence="8">
    <location>
        <position position="155"/>
    </location>
    <ligand>
        <name>Zn(2+)</name>
        <dbReference type="ChEBI" id="CHEBI:29105"/>
        <note>catalytic</note>
    </ligand>
</feature>
<protein>
    <recommendedName>
        <fullName evidence="9">Metalloendopeptidase</fullName>
        <ecNumber evidence="9">3.4.24.-</ecNumber>
    </recommendedName>
</protein>
<proteinExistence type="predicted"/>
<dbReference type="Pfam" id="PF01400">
    <property type="entry name" value="Astacin"/>
    <property type="match status" value="1"/>
</dbReference>
<gene>
    <name evidence="11" type="primary">nas-14</name>
    <name evidence="11" type="ORF">TNCT_100191</name>
</gene>
<dbReference type="EC" id="3.4.24.-" evidence="9"/>
<evidence type="ECO:0000256" key="5">
    <source>
        <dbReference type="ARBA" id="ARBA00022833"/>
    </source>
</evidence>
<name>A0A8X6HRE2_TRICU</name>
<reference evidence="11" key="1">
    <citation type="submission" date="2020-07" db="EMBL/GenBank/DDBJ databases">
        <title>Multicomponent nature underlies the extraordinary mechanical properties of spider dragline silk.</title>
        <authorList>
            <person name="Kono N."/>
            <person name="Nakamura H."/>
            <person name="Mori M."/>
            <person name="Yoshida Y."/>
            <person name="Ohtoshi R."/>
            <person name="Malay A.D."/>
            <person name="Moran D.A.P."/>
            <person name="Tomita M."/>
            <person name="Numata K."/>
            <person name="Arakawa K."/>
        </authorList>
    </citation>
    <scope>NUCLEOTIDE SEQUENCE</scope>
</reference>
<organism evidence="11 12">
    <name type="scientific">Trichonephila clavata</name>
    <name type="common">Joro spider</name>
    <name type="synonym">Nephila clavata</name>
    <dbReference type="NCBI Taxonomy" id="2740835"/>
    <lineage>
        <taxon>Eukaryota</taxon>
        <taxon>Metazoa</taxon>
        <taxon>Ecdysozoa</taxon>
        <taxon>Arthropoda</taxon>
        <taxon>Chelicerata</taxon>
        <taxon>Arachnida</taxon>
        <taxon>Araneae</taxon>
        <taxon>Araneomorphae</taxon>
        <taxon>Entelegynae</taxon>
        <taxon>Araneoidea</taxon>
        <taxon>Nephilidae</taxon>
        <taxon>Trichonephila</taxon>
    </lineage>
</organism>
<comment type="caution">
    <text evidence="11">The sequence shown here is derived from an EMBL/GenBank/DDBJ whole genome shotgun (WGS) entry which is preliminary data.</text>
</comment>
<keyword evidence="6 8" id="KW-0482">Metalloprotease</keyword>
<dbReference type="OrthoDB" id="291007at2759"/>
<evidence type="ECO:0000256" key="7">
    <source>
        <dbReference type="ARBA" id="ARBA00025529"/>
    </source>
</evidence>
<dbReference type="GO" id="GO:0004222">
    <property type="term" value="F:metalloendopeptidase activity"/>
    <property type="evidence" value="ECO:0007669"/>
    <property type="project" value="UniProtKB-UniRule"/>
</dbReference>
<evidence type="ECO:0000256" key="6">
    <source>
        <dbReference type="ARBA" id="ARBA00023049"/>
    </source>
</evidence>
<evidence type="ECO:0000256" key="1">
    <source>
        <dbReference type="ARBA" id="ARBA00011245"/>
    </source>
</evidence>
<dbReference type="InterPro" id="IPR006026">
    <property type="entry name" value="Peptidase_Metallo"/>
</dbReference>
<dbReference type="Gene3D" id="3.40.390.10">
    <property type="entry name" value="Collagenase (Catalytic Domain)"/>
    <property type="match status" value="1"/>
</dbReference>
<evidence type="ECO:0000313" key="11">
    <source>
        <dbReference type="EMBL" id="GFQ79742.1"/>
    </source>
</evidence>
<comment type="function">
    <text evidence="7">Zinc metalloprotease. Provoques deadhesion of endothelial cells from cell cultures, and also degradation of fibronectin, fibrinogen and gelatin in vitro. Its role in the venom is not fully understood but it might act as a spreading factor that facilitates diffusion of other venom toxins. Alternatively, it might be involved in the proteolytic processing of other venom toxins or it might play a role in extra-oral digestion of prey.</text>
</comment>
<feature type="active site" evidence="8">
    <location>
        <position position="146"/>
    </location>
</feature>
<dbReference type="InterPro" id="IPR001506">
    <property type="entry name" value="Peptidase_M12A"/>
</dbReference>
<evidence type="ECO:0000256" key="2">
    <source>
        <dbReference type="ARBA" id="ARBA00022670"/>
    </source>
</evidence>
<keyword evidence="3 8" id="KW-0479">Metal-binding</keyword>
<dbReference type="AlphaFoldDB" id="A0A8X6HRE2"/>
<keyword evidence="2 8" id="KW-0645">Protease</keyword>
<sequence length="255" mass="30033">MKINDICLFWITFFGITFPGFFASESVSLPGHLIDGDIMIEEDYDPWDRSYGPLVDMRLKRWPERIIPFDINETVYSIWDLHVIHESLKEIEKWTCVKFQKRRNEKDYIYISPLGGCWSYVGRKGSEQVLSLVVPQCINKGTIIHEFLHALGLWHEHSRSDRDDYIEILWGNVMNEEKQANFAKHFPEALNFQNFPYDYQSVMHYDAYAFSKSPKIPTMKPKQLNVRLRDLGRAKAIGTLTEIDKRKINSLYECK</sequence>
<dbReference type="GO" id="GO:0006508">
    <property type="term" value="P:proteolysis"/>
    <property type="evidence" value="ECO:0007669"/>
    <property type="project" value="UniProtKB-KW"/>
</dbReference>
<dbReference type="InterPro" id="IPR034035">
    <property type="entry name" value="Astacin-like_dom"/>
</dbReference>
<keyword evidence="4 8" id="KW-0378">Hydrolase</keyword>
<evidence type="ECO:0000256" key="4">
    <source>
        <dbReference type="ARBA" id="ARBA00022801"/>
    </source>
</evidence>
<evidence type="ECO:0000256" key="8">
    <source>
        <dbReference type="PROSITE-ProRule" id="PRU01211"/>
    </source>
</evidence>